<name>A0A382U8K8_9ZZZZ</name>
<feature type="non-terminal residue" evidence="1">
    <location>
        <position position="135"/>
    </location>
</feature>
<dbReference type="EMBL" id="UINC01142179">
    <property type="protein sequence ID" value="SVD30362.1"/>
    <property type="molecule type" value="Genomic_DNA"/>
</dbReference>
<proteinExistence type="predicted"/>
<accession>A0A382U8K8</accession>
<gene>
    <name evidence="1" type="ORF">METZ01_LOCUS383216</name>
</gene>
<dbReference type="PANTHER" id="PTHR47635:SF2">
    <property type="entry name" value="LAMG-LIKE JELLYROLL FOLD DOMAIN-CONTAINING PROTEIN"/>
    <property type="match status" value="1"/>
</dbReference>
<protein>
    <submittedName>
        <fullName evidence="1">Uncharacterized protein</fullName>
    </submittedName>
</protein>
<dbReference type="Gene3D" id="2.60.120.200">
    <property type="match status" value="1"/>
</dbReference>
<organism evidence="1">
    <name type="scientific">marine metagenome</name>
    <dbReference type="NCBI Taxonomy" id="408172"/>
    <lineage>
        <taxon>unclassified sequences</taxon>
        <taxon>metagenomes</taxon>
        <taxon>ecological metagenomes</taxon>
    </lineage>
</organism>
<dbReference type="InterPro" id="IPR013320">
    <property type="entry name" value="ConA-like_dom_sf"/>
</dbReference>
<dbReference type="AlphaFoldDB" id="A0A382U8K8"/>
<dbReference type="PANTHER" id="PTHR47635">
    <property type="entry name" value="CUB DOMAIN-CONTAINING PROTEIN"/>
    <property type="match status" value="1"/>
</dbReference>
<dbReference type="SUPFAM" id="SSF49899">
    <property type="entry name" value="Concanavalin A-like lectins/glucanases"/>
    <property type="match status" value="1"/>
</dbReference>
<reference evidence="1" key="1">
    <citation type="submission" date="2018-05" db="EMBL/GenBank/DDBJ databases">
        <authorList>
            <person name="Lanie J.A."/>
            <person name="Ng W.-L."/>
            <person name="Kazmierczak K.M."/>
            <person name="Andrzejewski T.M."/>
            <person name="Davidsen T.M."/>
            <person name="Wayne K.J."/>
            <person name="Tettelin H."/>
            <person name="Glass J.I."/>
            <person name="Rusch D."/>
            <person name="Podicherti R."/>
            <person name="Tsui H.-C.T."/>
            <person name="Winkler M.E."/>
        </authorList>
    </citation>
    <scope>NUCLEOTIDE SEQUENCE</scope>
</reference>
<evidence type="ECO:0000313" key="1">
    <source>
        <dbReference type="EMBL" id="SVD30362.1"/>
    </source>
</evidence>
<sequence length="135" mass="15025">MINSRALILIAFSLFLCIVWQTSGLCAIENLVAAWNFNQGTGNTVKDISGNGHNGSISGAKWVQGKFGKALKFNGDGDQVLIPHSDKLNLQKGLTVEAWIYPTGWNPDLNAIAQKWEDGSNRRQYQLTVYKEKNW</sequence>